<dbReference type="AlphaFoldDB" id="A0A6L6WQ49"/>
<feature type="compositionally biased region" description="Acidic residues" evidence="1">
    <location>
        <begin position="10"/>
        <end position="22"/>
    </location>
</feature>
<gene>
    <name evidence="2" type="ORF">GPA10_00440</name>
</gene>
<comment type="caution">
    <text evidence="2">The sequence shown here is derived from an EMBL/GenBank/DDBJ whole genome shotgun (WGS) entry which is preliminary data.</text>
</comment>
<dbReference type="EMBL" id="WPNZ01000001">
    <property type="protein sequence ID" value="MVO83264.1"/>
    <property type="molecule type" value="Genomic_DNA"/>
</dbReference>
<evidence type="ECO:0000313" key="2">
    <source>
        <dbReference type="EMBL" id="MVO83264.1"/>
    </source>
</evidence>
<keyword evidence="3" id="KW-1185">Reference proteome</keyword>
<name>A0A6L6WQ49_9ACTN</name>
<evidence type="ECO:0000313" key="3">
    <source>
        <dbReference type="Proteomes" id="UP000483802"/>
    </source>
</evidence>
<organism evidence="2 3">
    <name type="scientific">Streptomyces typhae</name>
    <dbReference type="NCBI Taxonomy" id="2681492"/>
    <lineage>
        <taxon>Bacteria</taxon>
        <taxon>Bacillati</taxon>
        <taxon>Actinomycetota</taxon>
        <taxon>Actinomycetes</taxon>
        <taxon>Kitasatosporales</taxon>
        <taxon>Streptomycetaceae</taxon>
        <taxon>Streptomyces</taxon>
    </lineage>
</organism>
<protein>
    <submittedName>
        <fullName evidence="2">Uncharacterized protein</fullName>
    </submittedName>
</protein>
<accession>A0A6L6WQ49</accession>
<dbReference type="Proteomes" id="UP000483802">
    <property type="component" value="Unassembled WGS sequence"/>
</dbReference>
<evidence type="ECO:0000256" key="1">
    <source>
        <dbReference type="SAM" id="MobiDB-lite"/>
    </source>
</evidence>
<sequence>MDQQPPEPADAGDTENADDAEATGDAGDAGSAVCARCGAVADGRPPTWTCSVENGVRHYFCDTCARDNIRSIEGRLDSTWW</sequence>
<dbReference type="RefSeq" id="WP_157163775.1">
    <property type="nucleotide sequence ID" value="NZ_WPNZ01000001.1"/>
</dbReference>
<proteinExistence type="predicted"/>
<feature type="region of interest" description="Disordered" evidence="1">
    <location>
        <begin position="1"/>
        <end position="30"/>
    </location>
</feature>
<reference evidence="2 3" key="1">
    <citation type="submission" date="2019-11" db="EMBL/GenBank/DDBJ databases">
        <title>Streptomyces typhae sp. nov., a novel endophytic actinomycete isolated from the root of cattail pollen (Typha angustifolia L.).</title>
        <authorList>
            <person name="Peng C."/>
        </authorList>
    </citation>
    <scope>NUCLEOTIDE SEQUENCE [LARGE SCALE GENOMIC DNA]</scope>
    <source>
        <strain evidence="3">p1417</strain>
    </source>
</reference>